<evidence type="ECO:0000259" key="1">
    <source>
        <dbReference type="Pfam" id="PF00534"/>
    </source>
</evidence>
<sequence>MKTNQTILASCYAVNPYKGSEDAMGWNFICQIARFRKVIAVTRENNRKNIEKYIAEHPNGIYRNITFLYFDLPYWMRFWKKGSRGALLYYYLWQKGIVSFIKKQKLEFDITHNVNFHNDWTPSFLWKLHKPMVWGPVGHHPLIPSQYLNMYSKTYFIKDRLTWIVKNFFWKFSSSLKNTIRHSGHIWCMNTSVPEKLKLTGNSYSLYPSVATEDFKQDKEIKLKTGFTVISVGRFVPLKGFDLTIRSFIEFLSQLPEKDKAECKLILVGAGEQKALYESLIERSGMNDFIEIKEWIERKELMKLYDSASVFLFPSHEGAGMVVPEALCFGLPVICLQNEGPGEFINNSCGITVPKQNYKKTLEELSLALMRLYLDKPLRKKLSLGARKQYVEKFSWEKRGEHLDEIYNKMI</sequence>
<dbReference type="PANTHER" id="PTHR45947">
    <property type="entry name" value="SULFOQUINOVOSYL TRANSFERASE SQD2"/>
    <property type="match status" value="1"/>
</dbReference>
<dbReference type="CDD" id="cd03801">
    <property type="entry name" value="GT4_PimA-like"/>
    <property type="match status" value="1"/>
</dbReference>
<reference evidence="2 3" key="1">
    <citation type="submission" date="2017-05" db="EMBL/GenBank/DDBJ databases">
        <authorList>
            <person name="Varghese N."/>
            <person name="Submissions S."/>
        </authorList>
    </citation>
    <scope>NUCLEOTIDE SEQUENCE [LARGE SCALE GENOMIC DNA]</scope>
    <source>
        <strain evidence="2 3">DSM 28214</strain>
    </source>
</reference>
<accession>A0ABY1NQB9</accession>
<dbReference type="SUPFAM" id="SSF53756">
    <property type="entry name" value="UDP-Glycosyltransferase/glycogen phosphorylase"/>
    <property type="match status" value="1"/>
</dbReference>
<dbReference type="InterPro" id="IPR001296">
    <property type="entry name" value="Glyco_trans_1"/>
</dbReference>
<gene>
    <name evidence="2" type="ORF">SAMN06264346_10387</name>
</gene>
<keyword evidence="3" id="KW-1185">Reference proteome</keyword>
<dbReference type="EMBL" id="FXTZ01000003">
    <property type="protein sequence ID" value="SMP14825.1"/>
    <property type="molecule type" value="Genomic_DNA"/>
</dbReference>
<name>A0ABY1NQB9_9FLAO</name>
<dbReference type="InterPro" id="IPR050194">
    <property type="entry name" value="Glycosyltransferase_grp1"/>
</dbReference>
<feature type="domain" description="Glycosyl transferase family 1" evidence="1">
    <location>
        <begin position="217"/>
        <end position="388"/>
    </location>
</feature>
<organism evidence="2 3">
    <name type="scientific">Chryseobacterium profundimaris</name>
    <dbReference type="NCBI Taxonomy" id="1387275"/>
    <lineage>
        <taxon>Bacteria</taxon>
        <taxon>Pseudomonadati</taxon>
        <taxon>Bacteroidota</taxon>
        <taxon>Flavobacteriia</taxon>
        <taxon>Flavobacteriales</taxon>
        <taxon>Weeksellaceae</taxon>
        <taxon>Chryseobacterium group</taxon>
        <taxon>Chryseobacterium</taxon>
    </lineage>
</organism>
<dbReference type="Gene3D" id="3.40.50.2000">
    <property type="entry name" value="Glycogen Phosphorylase B"/>
    <property type="match status" value="1"/>
</dbReference>
<evidence type="ECO:0000313" key="3">
    <source>
        <dbReference type="Proteomes" id="UP001157960"/>
    </source>
</evidence>
<dbReference type="Proteomes" id="UP001157960">
    <property type="component" value="Unassembled WGS sequence"/>
</dbReference>
<dbReference type="RefSeq" id="WP_283421607.1">
    <property type="nucleotide sequence ID" value="NZ_FXTZ01000003.1"/>
</dbReference>
<proteinExistence type="predicted"/>
<comment type="caution">
    <text evidence="2">The sequence shown here is derived from an EMBL/GenBank/DDBJ whole genome shotgun (WGS) entry which is preliminary data.</text>
</comment>
<dbReference type="PANTHER" id="PTHR45947:SF3">
    <property type="entry name" value="SULFOQUINOVOSYL TRANSFERASE SQD2"/>
    <property type="match status" value="1"/>
</dbReference>
<evidence type="ECO:0000313" key="2">
    <source>
        <dbReference type="EMBL" id="SMP14825.1"/>
    </source>
</evidence>
<protein>
    <submittedName>
        <fullName evidence="2">Glycosyltransferase involved in cell wall bisynthesis</fullName>
    </submittedName>
</protein>
<dbReference type="Pfam" id="PF00534">
    <property type="entry name" value="Glycos_transf_1"/>
    <property type="match status" value="1"/>
</dbReference>